<dbReference type="Proteomes" id="UP001283341">
    <property type="component" value="Unassembled WGS sequence"/>
</dbReference>
<dbReference type="AlphaFoldDB" id="A0AAE0M7S5"/>
<evidence type="ECO:0000256" key="1">
    <source>
        <dbReference type="SAM" id="MobiDB-lite"/>
    </source>
</evidence>
<evidence type="ECO:0000313" key="2">
    <source>
        <dbReference type="EMBL" id="KAK3322457.1"/>
    </source>
</evidence>
<proteinExistence type="predicted"/>
<dbReference type="PANTHER" id="PTHR38111">
    <property type="entry name" value="ZN(2)-C6 FUNGAL-TYPE DOMAIN-CONTAINING PROTEIN-RELATED"/>
    <property type="match status" value="1"/>
</dbReference>
<name>A0AAE0M7S5_9PEZI</name>
<dbReference type="EMBL" id="JAUEDM010000003">
    <property type="protein sequence ID" value="KAK3322457.1"/>
    <property type="molecule type" value="Genomic_DNA"/>
</dbReference>
<evidence type="ECO:0000313" key="3">
    <source>
        <dbReference type="Proteomes" id="UP001283341"/>
    </source>
</evidence>
<reference evidence="2" key="1">
    <citation type="journal article" date="2023" name="Mol. Phylogenet. Evol.">
        <title>Genome-scale phylogeny and comparative genomics of the fungal order Sordariales.</title>
        <authorList>
            <person name="Hensen N."/>
            <person name="Bonometti L."/>
            <person name="Westerberg I."/>
            <person name="Brannstrom I.O."/>
            <person name="Guillou S."/>
            <person name="Cros-Aarteil S."/>
            <person name="Calhoun S."/>
            <person name="Haridas S."/>
            <person name="Kuo A."/>
            <person name="Mondo S."/>
            <person name="Pangilinan J."/>
            <person name="Riley R."/>
            <person name="LaButti K."/>
            <person name="Andreopoulos B."/>
            <person name="Lipzen A."/>
            <person name="Chen C."/>
            <person name="Yan M."/>
            <person name="Daum C."/>
            <person name="Ng V."/>
            <person name="Clum A."/>
            <person name="Steindorff A."/>
            <person name="Ohm R.A."/>
            <person name="Martin F."/>
            <person name="Silar P."/>
            <person name="Natvig D.O."/>
            <person name="Lalanne C."/>
            <person name="Gautier V."/>
            <person name="Ament-Velasquez S.L."/>
            <person name="Kruys A."/>
            <person name="Hutchinson M.I."/>
            <person name="Powell A.J."/>
            <person name="Barry K."/>
            <person name="Miller A.N."/>
            <person name="Grigoriev I.V."/>
            <person name="Debuchy R."/>
            <person name="Gladieux P."/>
            <person name="Hiltunen Thoren M."/>
            <person name="Johannesson H."/>
        </authorList>
    </citation>
    <scope>NUCLEOTIDE SEQUENCE</scope>
    <source>
        <strain evidence="2">CBS 118394</strain>
    </source>
</reference>
<comment type="caution">
    <text evidence="2">The sequence shown here is derived from an EMBL/GenBank/DDBJ whole genome shotgun (WGS) entry which is preliminary data.</text>
</comment>
<sequence>MRDVADRKQCDNERPFCRKCIDSGRTCDGYKRETVFIIGTIEDQGRCSSHPPRVVKPSKKSRLSPRKEEQKLELVANEPLKPAWDDLISVSTAGKTYHIQNAALHTNMDYVVKRALSNDSDGDEGGGQKNFFSLSEYQPPNIQPFVSDGDFQLRSQALVHLSPLEETQGEGMQMTTDSICMFLYDHNNSIVFRNQAPWRDLSIQNDNIRRLGPTEFRSFPNHHFFVRVYRHNAICTALLNRTPTFLESHEWKTTPWELHPKTLFDQLFDIIVLLPSVLHRADRIHLAQQQNQPPLLARRLMAQDLLQNCLNIERQFDEWYAAATHATNQHQSDLYWVEELDDIIMTPSTTATTTARSSASPGSTHRPPFADTFAFPDALTAFMCIYSWTALVQLYLCVERLYWAALEPDAEGNMPPMLMNMTAVPGDTTGAGVAMQINLLQYSLKVREMAANICRSLDFALANTVQPDMLAVPLFVVRQFYEHVGINRAAGGGAESVIAEMMGSVSEPEVISDGRLELVWCEGFRERLAQKGREIVEVVQGRRWVDLATY</sequence>
<organism evidence="2 3">
    <name type="scientific">Apodospora peruviana</name>
    <dbReference type="NCBI Taxonomy" id="516989"/>
    <lineage>
        <taxon>Eukaryota</taxon>
        <taxon>Fungi</taxon>
        <taxon>Dikarya</taxon>
        <taxon>Ascomycota</taxon>
        <taxon>Pezizomycotina</taxon>
        <taxon>Sordariomycetes</taxon>
        <taxon>Sordariomycetidae</taxon>
        <taxon>Sordariales</taxon>
        <taxon>Lasiosphaeriaceae</taxon>
        <taxon>Apodospora</taxon>
    </lineage>
</organism>
<feature type="region of interest" description="Disordered" evidence="1">
    <location>
        <begin position="45"/>
        <end position="69"/>
    </location>
</feature>
<protein>
    <recommendedName>
        <fullName evidence="4">Zn(2)-C6 fungal-type domain-containing protein</fullName>
    </recommendedName>
</protein>
<dbReference type="InterPro" id="IPR053178">
    <property type="entry name" value="Osmoadaptation_assoc"/>
</dbReference>
<accession>A0AAE0M7S5</accession>
<evidence type="ECO:0008006" key="4">
    <source>
        <dbReference type="Google" id="ProtNLM"/>
    </source>
</evidence>
<dbReference type="PANTHER" id="PTHR38111:SF9">
    <property type="entry name" value="ZN(2)-C6 FUNGAL-TYPE DOMAIN-CONTAINING PROTEIN"/>
    <property type="match status" value="1"/>
</dbReference>
<gene>
    <name evidence="2" type="ORF">B0H66DRAFT_204818</name>
</gene>
<reference evidence="2" key="2">
    <citation type="submission" date="2023-06" db="EMBL/GenBank/DDBJ databases">
        <authorList>
            <consortium name="Lawrence Berkeley National Laboratory"/>
            <person name="Haridas S."/>
            <person name="Hensen N."/>
            <person name="Bonometti L."/>
            <person name="Westerberg I."/>
            <person name="Brannstrom I.O."/>
            <person name="Guillou S."/>
            <person name="Cros-Aarteil S."/>
            <person name="Calhoun S."/>
            <person name="Kuo A."/>
            <person name="Mondo S."/>
            <person name="Pangilinan J."/>
            <person name="Riley R."/>
            <person name="Labutti K."/>
            <person name="Andreopoulos B."/>
            <person name="Lipzen A."/>
            <person name="Chen C."/>
            <person name="Yanf M."/>
            <person name="Daum C."/>
            <person name="Ng V."/>
            <person name="Clum A."/>
            <person name="Steindorff A."/>
            <person name="Ohm R."/>
            <person name="Martin F."/>
            <person name="Silar P."/>
            <person name="Natvig D."/>
            <person name="Lalanne C."/>
            <person name="Gautier V."/>
            <person name="Ament-Velasquez S.L."/>
            <person name="Kruys A."/>
            <person name="Hutchinson M.I."/>
            <person name="Powell A.J."/>
            <person name="Barry K."/>
            <person name="Miller A.N."/>
            <person name="Grigoriev I.V."/>
            <person name="Debuchy R."/>
            <person name="Gladieux P."/>
            <person name="Thoren M.H."/>
            <person name="Johannesson H."/>
        </authorList>
    </citation>
    <scope>NUCLEOTIDE SEQUENCE</scope>
    <source>
        <strain evidence="2">CBS 118394</strain>
    </source>
</reference>
<keyword evidence="3" id="KW-1185">Reference proteome</keyword>